<protein>
    <submittedName>
        <fullName evidence="2">Peptidase M15</fullName>
    </submittedName>
</protein>
<evidence type="ECO:0000256" key="1">
    <source>
        <dbReference type="SAM" id="SignalP"/>
    </source>
</evidence>
<dbReference type="SUPFAM" id="SSF55166">
    <property type="entry name" value="Hedgehog/DD-peptidase"/>
    <property type="match status" value="1"/>
</dbReference>
<keyword evidence="3" id="KW-1185">Reference proteome</keyword>
<feature type="signal peptide" evidence="1">
    <location>
        <begin position="1"/>
        <end position="24"/>
    </location>
</feature>
<dbReference type="Gene3D" id="3.30.1380.10">
    <property type="match status" value="1"/>
</dbReference>
<evidence type="ECO:0000313" key="3">
    <source>
        <dbReference type="Proteomes" id="UP000242317"/>
    </source>
</evidence>
<dbReference type="PROSITE" id="PS51257">
    <property type="entry name" value="PROKAR_LIPOPROTEIN"/>
    <property type="match status" value="1"/>
</dbReference>
<proteinExistence type="predicted"/>
<sequence length="235" mass="27068">MPIKDTVKYLLFSACTILLTIVCACEKQDTADPSRKTPNIQTSNTVTQLQDQRLQHEFQLWKEQQNQQLLIEYQRYLAQHLQHPPSLFELSYNRHISNAQCTPYQFAIAPRHQWENVIKPLQLIERLQALGIIHHYKIVSVYRGAKANQCSRGATGSKHLSNHAVDFQLVASTSQNSNQPDTAVLQKICQFWKKEGRALKMGLGTYQHNKFHIDTSGYRTWGQNYKSASSLCLKR</sequence>
<dbReference type="AlphaFoldDB" id="A0A1G6M1F4"/>
<keyword evidence="1" id="KW-0732">Signal</keyword>
<dbReference type="EMBL" id="FMYK01000006">
    <property type="protein sequence ID" value="SDC49299.1"/>
    <property type="molecule type" value="Genomic_DNA"/>
</dbReference>
<feature type="chain" id="PRO_5017202843" evidence="1">
    <location>
        <begin position="25"/>
        <end position="235"/>
    </location>
</feature>
<dbReference type="OrthoDB" id="500593at2"/>
<organism evidence="2 3">
    <name type="scientific">Acinetobacter marinus</name>
    <dbReference type="NCBI Taxonomy" id="281375"/>
    <lineage>
        <taxon>Bacteria</taxon>
        <taxon>Pseudomonadati</taxon>
        <taxon>Pseudomonadota</taxon>
        <taxon>Gammaproteobacteria</taxon>
        <taxon>Moraxellales</taxon>
        <taxon>Moraxellaceae</taxon>
        <taxon>Acinetobacter</taxon>
    </lineage>
</organism>
<accession>A0A1G6M1F4</accession>
<reference evidence="3" key="1">
    <citation type="submission" date="2016-09" db="EMBL/GenBank/DDBJ databases">
        <authorList>
            <person name="Varghese N."/>
            <person name="Submissions S."/>
        </authorList>
    </citation>
    <scope>NUCLEOTIDE SEQUENCE [LARGE SCALE GENOMIC DNA]</scope>
    <source>
        <strain evidence="3">ANC 3699</strain>
    </source>
</reference>
<name>A0A1G6M1F4_9GAMM</name>
<gene>
    <name evidence="2" type="ORF">SAMN05421749_10636</name>
</gene>
<dbReference type="Proteomes" id="UP000242317">
    <property type="component" value="Unassembled WGS sequence"/>
</dbReference>
<dbReference type="InterPro" id="IPR009045">
    <property type="entry name" value="Zn_M74/Hedgehog-like"/>
</dbReference>
<evidence type="ECO:0000313" key="2">
    <source>
        <dbReference type="EMBL" id="SDC49299.1"/>
    </source>
</evidence>